<gene>
    <name evidence="15" type="ORF">DL89DRAFT_203022</name>
</gene>
<dbReference type="AlphaFoldDB" id="A0A1Y1WMG9"/>
<comment type="catalytic activity">
    <reaction evidence="12">
        <text>N(4)-(alpha-D-Glc-(1-&gt;2)-alpha-D-Glc-(1-&gt;3)-alpha-D-Glc-(1-&gt;3)-alpha-D-Man-(1-&gt;2)-alpha-D-Man-(1-&gt;2)-alpha-D-Man-(1-&gt;3)-[alpha-D-Man-(1-&gt;2)-alpha-D-Man-(1-&gt;3)-[alpha-D-Man-(1-&gt;2)-alpha-D-Man-(1-&gt;6)]-alpha-D-Man-(1-&gt;6)]-beta-D-Man-(1-&gt;4)-beta-D-GlcNAc-(1-&gt;4)-beta-D-GlcNAc)-L-asparaginyl-[protein] + H2O = N(4)-(alpha-D-Glc-(1-&gt;3)-alpha-D-Glc-(1-&gt;3)-alpha-D-Man-(1-&gt;2)-alpha-D-Man-(1-&gt;2)-alpha-D-Man-(1-&gt;3)-[alpha-D-Man-(1-&gt;2)-alpha-D-Man-(1-&gt;3)-[alpha-D-Man-(1-&gt;2)-alpha-D-Man-(1-&gt;6)]-alpha-D-Man-(1-&gt;6)]-beta-D-Man-(1-&gt;4)-beta-D-GlcNAc-(1-&gt;4)-beta-D-GlcNAc)-L-asparaginyl-[protein] + beta-D-glucose</text>
        <dbReference type="Rhea" id="RHEA:55988"/>
        <dbReference type="Rhea" id="RHEA-COMP:12806"/>
        <dbReference type="Rhea" id="RHEA-COMP:14355"/>
        <dbReference type="ChEBI" id="CHEBI:15377"/>
        <dbReference type="ChEBI" id="CHEBI:15903"/>
        <dbReference type="ChEBI" id="CHEBI:59082"/>
        <dbReference type="ChEBI" id="CHEBI:132537"/>
        <dbReference type="EC" id="3.2.1.106"/>
    </reaction>
</comment>
<keyword evidence="8" id="KW-0472">Membrane</keyword>
<dbReference type="EC" id="3.2.1.106" evidence="11 12"/>
<dbReference type="Gene3D" id="2.70.98.110">
    <property type="entry name" value="Glycosyl hydrolase family 63, N-terminal domain"/>
    <property type="match status" value="1"/>
</dbReference>
<organism evidence="15 16">
    <name type="scientific">Linderina pennispora</name>
    <dbReference type="NCBI Taxonomy" id="61395"/>
    <lineage>
        <taxon>Eukaryota</taxon>
        <taxon>Fungi</taxon>
        <taxon>Fungi incertae sedis</taxon>
        <taxon>Zoopagomycota</taxon>
        <taxon>Kickxellomycotina</taxon>
        <taxon>Kickxellomycetes</taxon>
        <taxon>Kickxellales</taxon>
        <taxon>Kickxellaceae</taxon>
        <taxon>Linderina</taxon>
    </lineage>
</organism>
<dbReference type="GeneID" id="63800660"/>
<dbReference type="PANTHER" id="PTHR10412:SF11">
    <property type="entry name" value="MANNOSYL-OLIGOSACCHARIDE GLUCOSIDASE"/>
    <property type="match status" value="1"/>
</dbReference>
<keyword evidence="6" id="KW-0735">Signal-anchor</keyword>
<feature type="domain" description="Glycosyl hydrolase family 63 N-terminal" evidence="14">
    <location>
        <begin position="3"/>
        <end position="212"/>
    </location>
</feature>
<evidence type="ECO:0000259" key="14">
    <source>
        <dbReference type="Pfam" id="PF16923"/>
    </source>
</evidence>
<comment type="caution">
    <text evidence="15">The sequence shown here is derived from an EMBL/GenBank/DDBJ whole genome shotgun (WGS) entry which is preliminary data.</text>
</comment>
<dbReference type="PANTHER" id="PTHR10412">
    <property type="entry name" value="MANNOSYL-OLIGOSACCHARIDE GLUCOSIDASE"/>
    <property type="match status" value="1"/>
</dbReference>
<dbReference type="GO" id="GO:0005789">
    <property type="term" value="C:endoplasmic reticulum membrane"/>
    <property type="evidence" value="ECO:0007669"/>
    <property type="project" value="UniProtKB-SubCell"/>
</dbReference>
<keyword evidence="5 12" id="KW-0256">Endoplasmic reticulum</keyword>
<dbReference type="EMBL" id="MCFD01000001">
    <property type="protein sequence ID" value="ORX74749.1"/>
    <property type="molecule type" value="Genomic_DNA"/>
</dbReference>
<feature type="non-terminal residue" evidence="15">
    <location>
        <position position="761"/>
    </location>
</feature>
<dbReference type="GO" id="GO:0009311">
    <property type="term" value="P:oligosaccharide metabolic process"/>
    <property type="evidence" value="ECO:0007669"/>
    <property type="project" value="UniProtKB-UniRule"/>
</dbReference>
<dbReference type="InterPro" id="IPR038518">
    <property type="entry name" value="Glyco_hydro_63N_sf"/>
</dbReference>
<evidence type="ECO:0000256" key="5">
    <source>
        <dbReference type="ARBA" id="ARBA00022824"/>
    </source>
</evidence>
<feature type="non-terminal residue" evidence="15">
    <location>
        <position position="1"/>
    </location>
</feature>
<evidence type="ECO:0000256" key="10">
    <source>
        <dbReference type="ARBA" id="ARBA00023295"/>
    </source>
</evidence>
<evidence type="ECO:0000256" key="9">
    <source>
        <dbReference type="ARBA" id="ARBA00023180"/>
    </source>
</evidence>
<dbReference type="Proteomes" id="UP000193922">
    <property type="component" value="Unassembled WGS sequence"/>
</dbReference>
<dbReference type="Pfam" id="PF16923">
    <property type="entry name" value="Glyco_hydro_63N"/>
    <property type="match status" value="1"/>
</dbReference>
<evidence type="ECO:0000256" key="3">
    <source>
        <dbReference type="ARBA" id="ARBA00022692"/>
    </source>
</evidence>
<dbReference type="SUPFAM" id="SSF48208">
    <property type="entry name" value="Six-hairpin glycosidases"/>
    <property type="match status" value="1"/>
</dbReference>
<dbReference type="Gene3D" id="1.50.10.10">
    <property type="match status" value="1"/>
</dbReference>
<reference evidence="15 16" key="1">
    <citation type="submission" date="2016-07" db="EMBL/GenBank/DDBJ databases">
        <title>Pervasive Adenine N6-methylation of Active Genes in Fungi.</title>
        <authorList>
            <consortium name="DOE Joint Genome Institute"/>
            <person name="Mondo S.J."/>
            <person name="Dannebaum R.O."/>
            <person name="Kuo R.C."/>
            <person name="Labutti K."/>
            <person name="Haridas S."/>
            <person name="Kuo A."/>
            <person name="Salamov A."/>
            <person name="Ahrendt S.R."/>
            <person name="Lipzen A."/>
            <person name="Sullivan W."/>
            <person name="Andreopoulos W.B."/>
            <person name="Clum A."/>
            <person name="Lindquist E."/>
            <person name="Daum C."/>
            <person name="Ramamoorthy G.K."/>
            <person name="Gryganskyi A."/>
            <person name="Culley D."/>
            <person name="Magnuson J.K."/>
            <person name="James T.Y."/>
            <person name="O'Malley M.A."/>
            <person name="Stajich J.E."/>
            <person name="Spatafora J.W."/>
            <person name="Visel A."/>
            <person name="Grigoriev I.V."/>
        </authorList>
    </citation>
    <scope>NUCLEOTIDE SEQUENCE [LARGE SCALE GENOMIC DNA]</scope>
    <source>
        <strain evidence="15 16">ATCC 12442</strain>
    </source>
</reference>
<dbReference type="InterPro" id="IPR004888">
    <property type="entry name" value="Glycoside_hydrolase_63"/>
</dbReference>
<dbReference type="GO" id="GO:0006487">
    <property type="term" value="P:protein N-linked glycosylation"/>
    <property type="evidence" value="ECO:0007669"/>
    <property type="project" value="UniProtKB-UniRule"/>
</dbReference>
<evidence type="ECO:0000256" key="12">
    <source>
        <dbReference type="RuleBase" id="RU368089"/>
    </source>
</evidence>
<evidence type="ECO:0000256" key="2">
    <source>
        <dbReference type="ARBA" id="ARBA00010833"/>
    </source>
</evidence>
<comment type="subcellular location">
    <subcellularLocation>
        <location evidence="1 12">Endoplasmic reticulum membrane</location>
        <topology evidence="1 12">Single-pass type II membrane protein</topology>
    </subcellularLocation>
</comment>
<dbReference type="InterPro" id="IPR031631">
    <property type="entry name" value="Glyco_hydro_63N"/>
</dbReference>
<evidence type="ECO:0000256" key="6">
    <source>
        <dbReference type="ARBA" id="ARBA00022968"/>
    </source>
</evidence>
<dbReference type="OrthoDB" id="410058at2759"/>
<keyword evidence="16" id="KW-1185">Reference proteome</keyword>
<dbReference type="InterPro" id="IPR008928">
    <property type="entry name" value="6-hairpin_glycosidase_sf"/>
</dbReference>
<dbReference type="GO" id="GO:0004573">
    <property type="term" value="F:Glc3Man9GlcNAc2 oligosaccharide glucosidase activity"/>
    <property type="evidence" value="ECO:0007669"/>
    <property type="project" value="UniProtKB-UniRule"/>
</dbReference>
<keyword evidence="4 12" id="KW-0378">Hydrolase</keyword>
<dbReference type="InterPro" id="IPR031335">
    <property type="entry name" value="Glyco_hydro_63_C"/>
</dbReference>
<name>A0A1Y1WMG9_9FUNG</name>
<dbReference type="RefSeq" id="XP_040747960.1">
    <property type="nucleotide sequence ID" value="XM_040884012.1"/>
</dbReference>
<proteinExistence type="inferred from homology"/>
<comment type="function">
    <text evidence="12">Cleaves the distal alpha 1,2-linked glucose residue from the Glc(3)Man(9)GlcNAc(2) oligosaccharide precursor.</text>
</comment>
<keyword evidence="3" id="KW-0812">Transmembrane</keyword>
<comment type="similarity">
    <text evidence="2 12">Belongs to the glycosyl hydrolase 63 family.</text>
</comment>
<accession>A0A1Y1WMG9</accession>
<dbReference type="STRING" id="61395.A0A1Y1WMG9"/>
<evidence type="ECO:0000256" key="11">
    <source>
        <dbReference type="ARBA" id="ARBA00038888"/>
    </source>
</evidence>
<evidence type="ECO:0000259" key="13">
    <source>
        <dbReference type="Pfam" id="PF03200"/>
    </source>
</evidence>
<dbReference type="Pfam" id="PF03200">
    <property type="entry name" value="Glyco_hydro_63"/>
    <property type="match status" value="1"/>
</dbReference>
<dbReference type="InterPro" id="IPR012341">
    <property type="entry name" value="6hp_glycosidase-like_sf"/>
</dbReference>
<feature type="domain" description="Glycosyl hydrolase family 63 C-terminal" evidence="13">
    <location>
        <begin position="274"/>
        <end position="761"/>
    </location>
</feature>
<evidence type="ECO:0000256" key="7">
    <source>
        <dbReference type="ARBA" id="ARBA00022989"/>
    </source>
</evidence>
<keyword evidence="7" id="KW-1133">Transmembrane helix</keyword>
<sequence>DSSLLWGTYRPNIYFGTRPRVPNTLMTGLMWFGMDDPTNWQRIRHSCELGDNLAEYGYSRHNGRDFGEQTMRDSDQAVEIRSQFIKVPGERGGSWAAGITGKTLEGGKEGAALMYYFGMEGNGTMKMSIEDDVAVIRGQTEELGEFTARIVPAASNKPPRLPKKLRKVKAVKAGQKVAGLAMNVPGDDVWKAKDLFMERLLPAARKRAQAIEKVDPGNMPLSGAALFSLDNTGLETGGNLLFAQMVVKGEFAFDVIYECSDKSARIDSGTITAVAGARRKEFDARFEHTFGLAAKGFDTEHVAMARSALSSLLGGIGYFHGSGLVSPDPKPEYGEPDEIAAPELSTPYSLFATTPSRAFFPRGFLWDEGFSQLLVGQWDNDLSMQVLLSWRNTSMGGWIAREQILGSEARSKVPEEFQVQYPNFANPPTLLFNVEAFMRRRQEIASLHKAGEGGLVDLPAGEGSRMLLDHELANRMLSELGQLANGMLEYFLTSQRGSSAKTASDESAFASGFRWRGRSESHTLTSGLDDYPRASPPSTGELHLDLHAWIAYMQRLVDELALQGVGGGEPMADKAIKALDELHWNEDENMYCDVTVRANEDYDELEDDEGNAEVPKFVCHRGYVSLLPMLLGLVPAESPKLGHILDMIEDPEELWTEYGLRSLSKSDKFYGKGENYWRGPIWININYLVLSSLHTNYMHIEGPFQEQAARIYTRLRTNLIANIFKQYQDTAFFWEQYNPETGTGKGTHPFTGWTTLVVLIM</sequence>
<evidence type="ECO:0000313" key="16">
    <source>
        <dbReference type="Proteomes" id="UP000193922"/>
    </source>
</evidence>
<keyword evidence="9" id="KW-0325">Glycoprotein</keyword>
<evidence type="ECO:0000313" key="15">
    <source>
        <dbReference type="EMBL" id="ORX74749.1"/>
    </source>
</evidence>
<evidence type="ECO:0000256" key="8">
    <source>
        <dbReference type="ARBA" id="ARBA00023136"/>
    </source>
</evidence>
<keyword evidence="10 12" id="KW-0326">Glycosidase</keyword>
<evidence type="ECO:0000256" key="1">
    <source>
        <dbReference type="ARBA" id="ARBA00004648"/>
    </source>
</evidence>
<protein>
    <recommendedName>
        <fullName evidence="11 12">Mannosyl-oligosaccharide glucosidase</fullName>
        <ecNumber evidence="11 12">3.2.1.106</ecNumber>
    </recommendedName>
</protein>
<evidence type="ECO:0000256" key="4">
    <source>
        <dbReference type="ARBA" id="ARBA00022801"/>
    </source>
</evidence>